<dbReference type="GeneID" id="40315563"/>
<dbReference type="OrthoDB" id="244539at2759"/>
<dbReference type="EMBL" id="MKKU01000073">
    <property type="protein sequence ID" value="RNF25760.1"/>
    <property type="molecule type" value="Genomic_DNA"/>
</dbReference>
<reference evidence="1 2" key="1">
    <citation type="journal article" date="2018" name="BMC Genomics">
        <title>Genomic comparison of Trypanosoma conorhini and Trypanosoma rangeli to Trypanosoma cruzi strains of high and low virulence.</title>
        <authorList>
            <person name="Bradwell K.R."/>
            <person name="Koparde V.N."/>
            <person name="Matveyev A.V."/>
            <person name="Serrano M.G."/>
            <person name="Alves J.M."/>
            <person name="Parikh H."/>
            <person name="Huang B."/>
            <person name="Lee V."/>
            <person name="Espinosa-Alvarez O."/>
            <person name="Ortiz P.A."/>
            <person name="Costa-Martins A.G."/>
            <person name="Teixeira M.M."/>
            <person name="Buck G.A."/>
        </authorList>
    </citation>
    <scope>NUCLEOTIDE SEQUENCE [LARGE SCALE GENOMIC DNA]</scope>
    <source>
        <strain evidence="1 2">025E</strain>
    </source>
</reference>
<organism evidence="1 2">
    <name type="scientific">Trypanosoma conorhini</name>
    <dbReference type="NCBI Taxonomy" id="83891"/>
    <lineage>
        <taxon>Eukaryota</taxon>
        <taxon>Discoba</taxon>
        <taxon>Euglenozoa</taxon>
        <taxon>Kinetoplastea</taxon>
        <taxon>Metakinetoplastina</taxon>
        <taxon>Trypanosomatida</taxon>
        <taxon>Trypanosomatidae</taxon>
        <taxon>Trypanosoma</taxon>
    </lineage>
</organism>
<protein>
    <submittedName>
        <fullName evidence="1">Uncharacterized protein</fullName>
    </submittedName>
</protein>
<dbReference type="AlphaFoldDB" id="A0A422Q720"/>
<comment type="caution">
    <text evidence="1">The sequence shown here is derived from an EMBL/GenBank/DDBJ whole genome shotgun (WGS) entry which is preliminary data.</text>
</comment>
<accession>A0A422Q720</accession>
<evidence type="ECO:0000313" key="2">
    <source>
        <dbReference type="Proteomes" id="UP000284403"/>
    </source>
</evidence>
<evidence type="ECO:0000313" key="1">
    <source>
        <dbReference type="EMBL" id="RNF25760.1"/>
    </source>
</evidence>
<gene>
    <name evidence="1" type="ORF">Tco025E_01952</name>
</gene>
<name>A0A422Q720_9TRYP</name>
<sequence length="217" mass="25142">MGKMESPRSSSDCDSTNVWQDLPEGSYERVVALTRAYWQRLAEVDHKTSALHIFGGEEEVVGSLLNEEVMRRCSLEKEEQAAVSTIMKRWTHRSMAFAAELHTLKVTEVRMAQVAKQGVLLEKQLYREQFLDFWRKQKRERLQRRPVHVGKVLMDAYKHNVLPFATDPVECWERGVVVPPELQQSVVLSDSKGSVSLPAFHELSMRLRTAYHQYRVQ</sequence>
<dbReference type="Proteomes" id="UP000284403">
    <property type="component" value="Unassembled WGS sequence"/>
</dbReference>
<proteinExistence type="predicted"/>
<keyword evidence="2" id="KW-1185">Reference proteome</keyword>
<dbReference type="RefSeq" id="XP_029230966.1">
    <property type="nucleotide sequence ID" value="XM_029368888.1"/>
</dbReference>